<organism evidence="2 3">
    <name type="scientific">Shewanella eurypsychrophilus</name>
    <dbReference type="NCBI Taxonomy" id="2593656"/>
    <lineage>
        <taxon>Bacteria</taxon>
        <taxon>Pseudomonadati</taxon>
        <taxon>Pseudomonadota</taxon>
        <taxon>Gammaproteobacteria</taxon>
        <taxon>Alteromonadales</taxon>
        <taxon>Shewanellaceae</taxon>
        <taxon>Shewanella</taxon>
    </lineage>
</organism>
<dbReference type="SUPFAM" id="SSF52799">
    <property type="entry name" value="(Phosphotyrosine protein) phosphatases II"/>
    <property type="match status" value="1"/>
</dbReference>
<gene>
    <name evidence="2" type="ORF">FM038_002820</name>
</gene>
<dbReference type="Proteomes" id="UP000316416">
    <property type="component" value="Chromosome"/>
</dbReference>
<reference evidence="2" key="1">
    <citation type="submission" date="2021-07" db="EMBL/GenBank/DDBJ databases">
        <title>Shewanella sp. YLB-07 whole genome sequence.</title>
        <authorList>
            <person name="Yu L."/>
        </authorList>
    </citation>
    <scope>NUCLEOTIDE SEQUENCE</scope>
    <source>
        <strain evidence="2">YLB-08</strain>
    </source>
</reference>
<evidence type="ECO:0000313" key="3">
    <source>
        <dbReference type="Proteomes" id="UP000316416"/>
    </source>
</evidence>
<sequence>MKKRTFLTRLVTTSLVVTGLFSSLTQAAISTDSLQDIKAVQFNSDTVITAGLPSKAEFEKLASAGVEVVINLIPDGNSSGHTDEASLVNNVGMQYEQISVDWQQPTMTDVEHFFDIMDANANKDILVHCAANYRASAFYYLYQIKQGVADSLAYKQQTLAPWGDLTQSLQEYPQWDTLIETVKAKYQH</sequence>
<evidence type="ECO:0000256" key="1">
    <source>
        <dbReference type="SAM" id="SignalP"/>
    </source>
</evidence>
<dbReference type="RefSeq" id="WP_142871856.1">
    <property type="nucleotide sequence ID" value="NZ_CP045503.2"/>
</dbReference>
<evidence type="ECO:0000313" key="2">
    <source>
        <dbReference type="EMBL" id="QPG56473.1"/>
    </source>
</evidence>
<dbReference type="CDD" id="cd14503">
    <property type="entry name" value="PTP-bact"/>
    <property type="match status" value="1"/>
</dbReference>
<feature type="chain" id="PRO_5046444523" evidence="1">
    <location>
        <begin position="28"/>
        <end position="188"/>
    </location>
</feature>
<accession>A0ABX6V1K7</accession>
<feature type="signal peptide" evidence="1">
    <location>
        <begin position="1"/>
        <end position="27"/>
    </location>
</feature>
<protein>
    <submittedName>
        <fullName evidence="2">Protein tyrosine phosphatase family protein</fullName>
    </submittedName>
</protein>
<dbReference type="EMBL" id="CP045503">
    <property type="protein sequence ID" value="QPG56473.1"/>
    <property type="molecule type" value="Genomic_DNA"/>
</dbReference>
<keyword evidence="3" id="KW-1185">Reference proteome</keyword>
<dbReference type="InterPro" id="IPR029021">
    <property type="entry name" value="Prot-tyrosine_phosphatase-like"/>
</dbReference>
<keyword evidence="1" id="KW-0732">Signal</keyword>
<proteinExistence type="predicted"/>
<dbReference type="Gene3D" id="3.90.190.10">
    <property type="entry name" value="Protein tyrosine phosphatase superfamily"/>
    <property type="match status" value="1"/>
</dbReference>
<dbReference type="Pfam" id="PF22785">
    <property type="entry name" value="Tc-R-P"/>
    <property type="match status" value="1"/>
</dbReference>
<name>A0ABX6V1K7_9GAMM</name>